<reference evidence="1 2" key="1">
    <citation type="submission" date="2023-03" db="EMBL/GenBank/DDBJ databases">
        <title>WGS of Gossypium arboreum.</title>
        <authorList>
            <person name="Yu D."/>
        </authorList>
    </citation>
    <scope>NUCLEOTIDE SEQUENCE [LARGE SCALE GENOMIC DNA]</scope>
    <source>
        <tissue evidence="1">Leaf</tissue>
    </source>
</reference>
<keyword evidence="2" id="KW-1185">Reference proteome</keyword>
<organism evidence="1 2">
    <name type="scientific">Gossypium arboreum</name>
    <name type="common">Tree cotton</name>
    <name type="synonym">Gossypium nanking</name>
    <dbReference type="NCBI Taxonomy" id="29729"/>
    <lineage>
        <taxon>Eukaryota</taxon>
        <taxon>Viridiplantae</taxon>
        <taxon>Streptophyta</taxon>
        <taxon>Embryophyta</taxon>
        <taxon>Tracheophyta</taxon>
        <taxon>Spermatophyta</taxon>
        <taxon>Magnoliopsida</taxon>
        <taxon>eudicotyledons</taxon>
        <taxon>Gunneridae</taxon>
        <taxon>Pentapetalae</taxon>
        <taxon>rosids</taxon>
        <taxon>malvids</taxon>
        <taxon>Malvales</taxon>
        <taxon>Malvaceae</taxon>
        <taxon>Malvoideae</taxon>
        <taxon>Gossypium</taxon>
    </lineage>
</organism>
<protein>
    <submittedName>
        <fullName evidence="1">Uncharacterized protein</fullName>
    </submittedName>
</protein>
<accession>A0ABR0MB99</accession>
<evidence type="ECO:0000313" key="2">
    <source>
        <dbReference type="Proteomes" id="UP001358586"/>
    </source>
</evidence>
<comment type="caution">
    <text evidence="1">The sequence shown here is derived from an EMBL/GenBank/DDBJ whole genome shotgun (WGS) entry which is preliminary data.</text>
</comment>
<evidence type="ECO:0000313" key="1">
    <source>
        <dbReference type="EMBL" id="KAK5770388.1"/>
    </source>
</evidence>
<sequence>MFLTAIKRLISTEEKTTPKKAPIQVTKSNLSIFHVRVSASMSIKLIIAYLMMEESIAFGVYLNNGVMSSNVSSTTEDIMILDVAILHPAM</sequence>
<dbReference type="EMBL" id="JARKNE010000013">
    <property type="protein sequence ID" value="KAK5770388.1"/>
    <property type="molecule type" value="Genomic_DNA"/>
</dbReference>
<proteinExistence type="predicted"/>
<name>A0ABR0MB99_GOSAR</name>
<dbReference type="Proteomes" id="UP001358586">
    <property type="component" value="Chromosome 13"/>
</dbReference>
<gene>
    <name evidence="1" type="ORF">PVK06_046538</name>
</gene>